<comment type="caution">
    <text evidence="13">Lacks conserved residue(s) required for the propagation of feature annotation.</text>
</comment>
<accession>C9LTI5</accession>
<reference evidence="17 18" key="1">
    <citation type="submission" date="2009-09" db="EMBL/GenBank/DDBJ databases">
        <authorList>
            <person name="Weinstock G."/>
            <person name="Sodergren E."/>
            <person name="Clifton S."/>
            <person name="Fulton L."/>
            <person name="Fulton B."/>
            <person name="Courtney L."/>
            <person name="Fronick C."/>
            <person name="Harrison M."/>
            <person name="Strong C."/>
            <person name="Farmer C."/>
            <person name="Delahaunty K."/>
            <person name="Markovic C."/>
            <person name="Hall O."/>
            <person name="Minx P."/>
            <person name="Tomlinson C."/>
            <person name="Mitreva M."/>
            <person name="Nelson J."/>
            <person name="Hou S."/>
            <person name="Wollam A."/>
            <person name="Pepin K.H."/>
            <person name="Johnson M."/>
            <person name="Bhonagiri V."/>
            <person name="Nash W.E."/>
            <person name="Warren W."/>
            <person name="Chinwalla A."/>
            <person name="Mardis E.R."/>
            <person name="Wilson R.K."/>
        </authorList>
    </citation>
    <scope>NUCLEOTIDE SEQUENCE [LARGE SCALE GENOMIC DNA]</scope>
    <source>
        <strain evidence="18">ATCC 35185 / DSM 20758 / VPI D19B-28</strain>
    </source>
</reference>
<comment type="catalytic activity">
    <reaction evidence="12 15">
        <text>a 2'-deoxyribonucleoside 5'-diphosphate + ATP = a 2'-deoxyribonucleoside 5'-triphosphate + ADP</text>
        <dbReference type="Rhea" id="RHEA:44640"/>
        <dbReference type="ChEBI" id="CHEBI:30616"/>
        <dbReference type="ChEBI" id="CHEBI:61560"/>
        <dbReference type="ChEBI" id="CHEBI:73316"/>
        <dbReference type="ChEBI" id="CHEBI:456216"/>
        <dbReference type="EC" id="2.7.4.6"/>
    </reaction>
</comment>
<keyword evidence="10 12" id="KW-0460">Magnesium</keyword>
<evidence type="ECO:0000256" key="12">
    <source>
        <dbReference type="HAMAP-Rule" id="MF_00451"/>
    </source>
</evidence>
<dbReference type="InterPro" id="IPR001564">
    <property type="entry name" value="Nucleoside_diP_kinase"/>
</dbReference>
<proteinExistence type="inferred from homology"/>
<feature type="binding site" evidence="12">
    <location>
        <position position="88"/>
    </location>
    <ligand>
        <name>ATP</name>
        <dbReference type="ChEBI" id="CHEBI:30616"/>
    </ligand>
</feature>
<keyword evidence="12" id="KW-0597">Phosphoprotein</keyword>
<dbReference type="AlphaFoldDB" id="C9LTI5"/>
<dbReference type="Gene3D" id="3.30.70.141">
    <property type="entry name" value="Nucleoside diphosphate kinase-like domain"/>
    <property type="match status" value="1"/>
</dbReference>
<evidence type="ECO:0000256" key="3">
    <source>
        <dbReference type="ARBA" id="ARBA00012966"/>
    </source>
</evidence>
<dbReference type="CDD" id="cd04413">
    <property type="entry name" value="NDPk_I"/>
    <property type="match status" value="1"/>
</dbReference>
<organism evidence="17 18">
    <name type="scientific">Selenomonas sputigena (strain ATCC 35185 / DSM 20758 / CCUG 44933 / VPI D19B-28)</name>
    <dbReference type="NCBI Taxonomy" id="546271"/>
    <lineage>
        <taxon>Bacteria</taxon>
        <taxon>Bacillati</taxon>
        <taxon>Bacillota</taxon>
        <taxon>Negativicutes</taxon>
        <taxon>Selenomonadales</taxon>
        <taxon>Selenomonadaceae</taxon>
        <taxon>Selenomonas</taxon>
    </lineage>
</organism>
<evidence type="ECO:0000256" key="9">
    <source>
        <dbReference type="ARBA" id="ARBA00022840"/>
    </source>
</evidence>
<keyword evidence="6 12" id="KW-0479">Metal-binding</keyword>
<dbReference type="NCBIfam" id="NF001908">
    <property type="entry name" value="PRK00668.1"/>
    <property type="match status" value="1"/>
</dbReference>
<evidence type="ECO:0000256" key="10">
    <source>
        <dbReference type="ARBA" id="ARBA00022842"/>
    </source>
</evidence>
<protein>
    <recommendedName>
        <fullName evidence="4 12">Nucleoside diphosphate kinase</fullName>
        <shortName evidence="12">NDK</shortName>
        <shortName evidence="12">NDP kinase</shortName>
        <ecNumber evidence="3 12">2.7.4.6</ecNumber>
    </recommendedName>
    <alternativeName>
        <fullName evidence="12">Nucleoside-2-P kinase</fullName>
    </alternativeName>
</protein>
<feature type="binding site" evidence="12">
    <location>
        <position position="105"/>
    </location>
    <ligand>
        <name>ATP</name>
        <dbReference type="ChEBI" id="CHEBI:30616"/>
    </ligand>
</feature>
<comment type="subunit">
    <text evidence="12">Homotetramer.</text>
</comment>
<evidence type="ECO:0000313" key="18">
    <source>
        <dbReference type="Proteomes" id="UP000003505"/>
    </source>
</evidence>
<dbReference type="GO" id="GO:0006241">
    <property type="term" value="P:CTP biosynthetic process"/>
    <property type="evidence" value="ECO:0007669"/>
    <property type="project" value="UniProtKB-UniRule"/>
</dbReference>
<dbReference type="PANTHER" id="PTHR11349">
    <property type="entry name" value="NUCLEOSIDE DIPHOSPHATE KINASE"/>
    <property type="match status" value="1"/>
</dbReference>
<dbReference type="GO" id="GO:0005737">
    <property type="term" value="C:cytoplasm"/>
    <property type="evidence" value="ECO:0007669"/>
    <property type="project" value="UniProtKB-SubCell"/>
</dbReference>
<dbReference type="GO" id="GO:0046872">
    <property type="term" value="F:metal ion binding"/>
    <property type="evidence" value="ECO:0007669"/>
    <property type="project" value="UniProtKB-KW"/>
</dbReference>
<dbReference type="PROSITE" id="PS51374">
    <property type="entry name" value="NDPK_LIKE"/>
    <property type="match status" value="1"/>
</dbReference>
<evidence type="ECO:0000256" key="5">
    <source>
        <dbReference type="ARBA" id="ARBA00022679"/>
    </source>
</evidence>
<dbReference type="GO" id="GO:0004550">
    <property type="term" value="F:nucleoside diphosphate kinase activity"/>
    <property type="evidence" value="ECO:0007669"/>
    <property type="project" value="UniProtKB-UniRule"/>
</dbReference>
<evidence type="ECO:0000256" key="6">
    <source>
        <dbReference type="ARBA" id="ARBA00022723"/>
    </source>
</evidence>
<feature type="binding site" evidence="12">
    <location>
        <position position="115"/>
    </location>
    <ligand>
        <name>ATP</name>
        <dbReference type="ChEBI" id="CHEBI:30616"/>
    </ligand>
</feature>
<name>C9LTI5_SELS3</name>
<feature type="binding site" evidence="12">
    <location>
        <position position="12"/>
    </location>
    <ligand>
        <name>ATP</name>
        <dbReference type="ChEBI" id="CHEBI:30616"/>
    </ligand>
</feature>
<feature type="active site" description="Pros-phosphohistidine intermediate" evidence="12">
    <location>
        <position position="118"/>
    </location>
</feature>
<evidence type="ECO:0000313" key="17">
    <source>
        <dbReference type="EMBL" id="EEX77719.1"/>
    </source>
</evidence>
<dbReference type="GO" id="GO:0005524">
    <property type="term" value="F:ATP binding"/>
    <property type="evidence" value="ECO:0007669"/>
    <property type="project" value="UniProtKB-UniRule"/>
</dbReference>
<evidence type="ECO:0000256" key="14">
    <source>
        <dbReference type="RuleBase" id="RU004011"/>
    </source>
</evidence>
<sequence>MKMQEKTLVLIKPDAFEKQHTGDIIAIYEKAGLKILAMKLMQMTPRVAQKHYAEHIGRPYYAELEEFMTSAPLVAMVLAGDDAIARVREINGKTNPAEAAEGTVRKLYAESVGKNAVHASDSPESAAREIAIFFSAIEVLD</sequence>
<comment type="caution">
    <text evidence="17">The sequence shown here is derived from an EMBL/GenBank/DDBJ whole genome shotgun (WGS) entry which is preliminary data.</text>
</comment>
<evidence type="ECO:0000256" key="15">
    <source>
        <dbReference type="RuleBase" id="RU004013"/>
    </source>
</evidence>
<evidence type="ECO:0000256" key="1">
    <source>
        <dbReference type="ARBA" id="ARBA00001946"/>
    </source>
</evidence>
<evidence type="ECO:0000256" key="13">
    <source>
        <dbReference type="PROSITE-ProRule" id="PRU00706"/>
    </source>
</evidence>
<keyword evidence="11 12" id="KW-0546">Nucleotide metabolism</keyword>
<dbReference type="GO" id="GO:0006183">
    <property type="term" value="P:GTP biosynthetic process"/>
    <property type="evidence" value="ECO:0007669"/>
    <property type="project" value="UniProtKB-UniRule"/>
</dbReference>
<dbReference type="GO" id="GO:0006228">
    <property type="term" value="P:UTP biosynthetic process"/>
    <property type="evidence" value="ECO:0007669"/>
    <property type="project" value="UniProtKB-UniRule"/>
</dbReference>
<dbReference type="EC" id="2.7.4.6" evidence="3 12"/>
<keyword evidence="5 12" id="KW-0808">Transferase</keyword>
<evidence type="ECO:0000256" key="7">
    <source>
        <dbReference type="ARBA" id="ARBA00022741"/>
    </source>
</evidence>
<feature type="binding site" evidence="12">
    <location>
        <position position="94"/>
    </location>
    <ligand>
        <name>ATP</name>
        <dbReference type="ChEBI" id="CHEBI:30616"/>
    </ligand>
</feature>
<dbReference type="Proteomes" id="UP000003505">
    <property type="component" value="Unassembled WGS sequence"/>
</dbReference>
<keyword evidence="7 12" id="KW-0547">Nucleotide-binding</keyword>
<dbReference type="InterPro" id="IPR023005">
    <property type="entry name" value="Nucleoside_diP_kinase_AS"/>
</dbReference>
<dbReference type="Pfam" id="PF00334">
    <property type="entry name" value="NDK"/>
    <property type="match status" value="1"/>
</dbReference>
<comment type="cofactor">
    <cofactor evidence="1 12">
        <name>Mg(2+)</name>
        <dbReference type="ChEBI" id="CHEBI:18420"/>
    </cofactor>
</comment>
<dbReference type="SUPFAM" id="SSF54919">
    <property type="entry name" value="Nucleoside diphosphate kinase, NDK"/>
    <property type="match status" value="1"/>
</dbReference>
<evidence type="ECO:0000256" key="4">
    <source>
        <dbReference type="ARBA" id="ARBA00017632"/>
    </source>
</evidence>
<gene>
    <name evidence="12" type="primary">ndk</name>
    <name evidence="17" type="ORF">SELSPUOL_00996</name>
</gene>
<comment type="subcellular location">
    <subcellularLocation>
        <location evidence="12">Cytoplasm</location>
    </subcellularLocation>
</comment>
<dbReference type="FunFam" id="3.30.70.141:FF:000003">
    <property type="entry name" value="Nucleoside diphosphate kinase"/>
    <property type="match status" value="1"/>
</dbReference>
<evidence type="ECO:0000256" key="11">
    <source>
        <dbReference type="ARBA" id="ARBA00023080"/>
    </source>
</evidence>
<feature type="domain" description="Nucleoside diphosphate kinase-like" evidence="16">
    <location>
        <begin position="4"/>
        <end position="141"/>
    </location>
</feature>
<keyword evidence="12" id="KW-0963">Cytoplasm</keyword>
<evidence type="ECO:0000259" key="16">
    <source>
        <dbReference type="SMART" id="SM00562"/>
    </source>
</evidence>
<feature type="binding site" evidence="12">
    <location>
        <position position="60"/>
    </location>
    <ligand>
        <name>ATP</name>
        <dbReference type="ChEBI" id="CHEBI:30616"/>
    </ligand>
</feature>
<dbReference type="PRINTS" id="PR01243">
    <property type="entry name" value="NUCDPKINASE"/>
</dbReference>
<comment type="catalytic activity">
    <reaction evidence="12">
        <text>a ribonucleoside 5'-diphosphate + ATP = a ribonucleoside 5'-triphosphate + ADP</text>
        <dbReference type="Rhea" id="RHEA:18113"/>
        <dbReference type="ChEBI" id="CHEBI:30616"/>
        <dbReference type="ChEBI" id="CHEBI:57930"/>
        <dbReference type="ChEBI" id="CHEBI:61557"/>
        <dbReference type="ChEBI" id="CHEBI:456216"/>
        <dbReference type="EC" id="2.7.4.6"/>
    </reaction>
</comment>
<keyword evidence="9 12" id="KW-0067">ATP-binding</keyword>
<comment type="function">
    <text evidence="12">Major role in the synthesis of nucleoside triphosphates other than ATP. The ATP gamma phosphate is transferred to the NDP beta phosphate via a ping-pong mechanism, using a phosphorylated active-site intermediate.</text>
</comment>
<dbReference type="InterPro" id="IPR034907">
    <property type="entry name" value="NDK-like_dom"/>
</dbReference>
<dbReference type="HAMAP" id="MF_00451">
    <property type="entry name" value="NDP_kinase"/>
    <property type="match status" value="1"/>
</dbReference>
<keyword evidence="8 12" id="KW-0418">Kinase</keyword>
<dbReference type="InterPro" id="IPR036850">
    <property type="entry name" value="NDK-like_dom_sf"/>
</dbReference>
<evidence type="ECO:0000256" key="2">
    <source>
        <dbReference type="ARBA" id="ARBA00008142"/>
    </source>
</evidence>
<dbReference type="STRING" id="546271.Selsp_1235"/>
<dbReference type="eggNOG" id="COG0105">
    <property type="taxonomic scope" value="Bacteria"/>
</dbReference>
<dbReference type="EMBL" id="ACKP02000015">
    <property type="protein sequence ID" value="EEX77719.1"/>
    <property type="molecule type" value="Genomic_DNA"/>
</dbReference>
<dbReference type="PROSITE" id="PS00469">
    <property type="entry name" value="NDPK"/>
    <property type="match status" value="1"/>
</dbReference>
<dbReference type="SMART" id="SM00562">
    <property type="entry name" value="NDK"/>
    <property type="match status" value="1"/>
</dbReference>
<evidence type="ECO:0000256" key="8">
    <source>
        <dbReference type="ARBA" id="ARBA00022777"/>
    </source>
</evidence>
<comment type="similarity">
    <text evidence="2 12 13 14">Belongs to the NDK family.</text>
</comment>